<evidence type="ECO:0000313" key="2">
    <source>
        <dbReference type="EMBL" id="TYB73477.1"/>
    </source>
</evidence>
<dbReference type="SUPFAM" id="SSF55729">
    <property type="entry name" value="Acyl-CoA N-acyltransferases (Nat)"/>
    <property type="match status" value="1"/>
</dbReference>
<organism evidence="2 3">
    <name type="scientific">Bizionia algoritergicola</name>
    <dbReference type="NCBI Taxonomy" id="291187"/>
    <lineage>
        <taxon>Bacteria</taxon>
        <taxon>Pseudomonadati</taxon>
        <taxon>Bacteroidota</taxon>
        <taxon>Flavobacteriia</taxon>
        <taxon>Flavobacteriales</taxon>
        <taxon>Flavobacteriaceae</taxon>
        <taxon>Bizionia</taxon>
    </lineage>
</organism>
<gene>
    <name evidence="2" type="ORF">ES675_07425</name>
</gene>
<dbReference type="PROSITE" id="PS51729">
    <property type="entry name" value="GNAT_YJDJ"/>
    <property type="match status" value="1"/>
</dbReference>
<dbReference type="PANTHER" id="PTHR31435">
    <property type="entry name" value="PROTEIN NATD1"/>
    <property type="match status" value="1"/>
</dbReference>
<keyword evidence="2" id="KW-0808">Transferase</keyword>
<name>A0A5D0QW94_9FLAO</name>
<proteinExistence type="predicted"/>
<dbReference type="Pfam" id="PF14542">
    <property type="entry name" value="Acetyltransf_CG"/>
    <property type="match status" value="1"/>
</dbReference>
<dbReference type="GO" id="GO:0016740">
    <property type="term" value="F:transferase activity"/>
    <property type="evidence" value="ECO:0007669"/>
    <property type="project" value="UniProtKB-KW"/>
</dbReference>
<reference evidence="2 3" key="1">
    <citation type="submission" date="2019-08" db="EMBL/GenBank/DDBJ databases">
        <title>Genomes of Antarctic Bizionia species.</title>
        <authorList>
            <person name="Bowman J.P."/>
        </authorList>
    </citation>
    <scope>NUCLEOTIDE SEQUENCE [LARGE SCALE GENOMIC DNA]</scope>
    <source>
        <strain evidence="2 3">APA-1</strain>
    </source>
</reference>
<dbReference type="PANTHER" id="PTHR31435:SF10">
    <property type="entry name" value="BSR4717 PROTEIN"/>
    <property type="match status" value="1"/>
</dbReference>
<dbReference type="RefSeq" id="WP_066256474.1">
    <property type="nucleotide sequence ID" value="NZ_VSKL01000002.1"/>
</dbReference>
<evidence type="ECO:0000313" key="3">
    <source>
        <dbReference type="Proteomes" id="UP000324358"/>
    </source>
</evidence>
<feature type="domain" description="N-acetyltransferase" evidence="1">
    <location>
        <begin position="6"/>
        <end position="94"/>
    </location>
</feature>
<dbReference type="Gene3D" id="3.40.630.30">
    <property type="match status" value="1"/>
</dbReference>
<protein>
    <submittedName>
        <fullName evidence="2">N-acetyltransferase</fullName>
    </submittedName>
</protein>
<dbReference type="OrthoDB" id="9793389at2"/>
<accession>A0A5D0QW94</accession>
<sequence length="98" mass="11349">MEVKHQKQDKSGKFYIEIDGEQKAEMTYRFKSENVIDINHTEVDESLSGQGVGYKLMDAAVTFMRDNNLKAVASCSYAQHVFKKKQEDYKDIIYDKNS</sequence>
<evidence type="ECO:0000259" key="1">
    <source>
        <dbReference type="PROSITE" id="PS51729"/>
    </source>
</evidence>
<dbReference type="InterPro" id="IPR016181">
    <property type="entry name" value="Acyl_CoA_acyltransferase"/>
</dbReference>
<dbReference type="EMBL" id="VSKL01000002">
    <property type="protein sequence ID" value="TYB73477.1"/>
    <property type="molecule type" value="Genomic_DNA"/>
</dbReference>
<dbReference type="InterPro" id="IPR045057">
    <property type="entry name" value="Gcn5-rel_NAT"/>
</dbReference>
<dbReference type="AlphaFoldDB" id="A0A5D0QW94"/>
<comment type="caution">
    <text evidence="2">The sequence shown here is derived from an EMBL/GenBank/DDBJ whole genome shotgun (WGS) entry which is preliminary data.</text>
</comment>
<dbReference type="CDD" id="cd04301">
    <property type="entry name" value="NAT_SF"/>
    <property type="match status" value="1"/>
</dbReference>
<dbReference type="Proteomes" id="UP000324358">
    <property type="component" value="Unassembled WGS sequence"/>
</dbReference>
<dbReference type="InterPro" id="IPR031165">
    <property type="entry name" value="GNAT_YJDJ"/>
</dbReference>
<keyword evidence="3" id="KW-1185">Reference proteome</keyword>